<dbReference type="Gene3D" id="3.40.50.12500">
    <property type="match status" value="1"/>
</dbReference>
<organism evidence="3 4">
    <name type="scientific">Lichenibacterium ramalinae</name>
    <dbReference type="NCBI Taxonomy" id="2316527"/>
    <lineage>
        <taxon>Bacteria</taxon>
        <taxon>Pseudomonadati</taxon>
        <taxon>Pseudomonadota</taxon>
        <taxon>Alphaproteobacteria</taxon>
        <taxon>Hyphomicrobiales</taxon>
        <taxon>Lichenihabitantaceae</taxon>
        <taxon>Lichenibacterium</taxon>
    </lineage>
</organism>
<gene>
    <name evidence="3" type="ORF">D3272_05385</name>
</gene>
<dbReference type="InterPro" id="IPR053714">
    <property type="entry name" value="Iso_Racemase_Enz_sf"/>
</dbReference>
<comment type="caution">
    <text evidence="3">The sequence shown here is derived from an EMBL/GenBank/DDBJ whole genome shotgun (WGS) entry which is preliminary data.</text>
</comment>
<dbReference type="InterPro" id="IPR052186">
    <property type="entry name" value="Hydantoin_racemase-like"/>
</dbReference>
<dbReference type="Pfam" id="PF01177">
    <property type="entry name" value="Asp_Glu_race"/>
    <property type="match status" value="1"/>
</dbReference>
<comment type="similarity">
    <text evidence="1">Belongs to the HyuE racemase family.</text>
</comment>
<protein>
    <submittedName>
        <fullName evidence="3">Asp/Glu/hydantoin racemase</fullName>
    </submittedName>
</protein>
<evidence type="ECO:0000313" key="4">
    <source>
        <dbReference type="Proteomes" id="UP000289411"/>
    </source>
</evidence>
<feature type="compositionally biased region" description="Basic and acidic residues" evidence="2">
    <location>
        <begin position="241"/>
        <end position="251"/>
    </location>
</feature>
<reference evidence="3 4" key="1">
    <citation type="submission" date="2018-09" db="EMBL/GenBank/DDBJ databases">
        <authorList>
            <person name="Grouzdev D.S."/>
            <person name="Krutkina M.S."/>
        </authorList>
    </citation>
    <scope>NUCLEOTIDE SEQUENCE [LARGE SCALE GENOMIC DNA]</scope>
    <source>
        <strain evidence="3 4">RmlP001</strain>
    </source>
</reference>
<dbReference type="PANTHER" id="PTHR28047">
    <property type="entry name" value="PROTEIN DCG1"/>
    <property type="match status" value="1"/>
</dbReference>
<dbReference type="Proteomes" id="UP000289411">
    <property type="component" value="Unassembled WGS sequence"/>
</dbReference>
<dbReference type="EMBL" id="QYBC01000003">
    <property type="protein sequence ID" value="RYB06758.1"/>
    <property type="molecule type" value="Genomic_DNA"/>
</dbReference>
<dbReference type="RefSeq" id="WP_129218112.1">
    <property type="nucleotide sequence ID" value="NZ_QYBC01000003.1"/>
</dbReference>
<feature type="region of interest" description="Disordered" evidence="2">
    <location>
        <begin position="224"/>
        <end position="251"/>
    </location>
</feature>
<evidence type="ECO:0000256" key="1">
    <source>
        <dbReference type="ARBA" id="ARBA00038414"/>
    </source>
</evidence>
<evidence type="ECO:0000313" key="3">
    <source>
        <dbReference type="EMBL" id="RYB06758.1"/>
    </source>
</evidence>
<keyword evidence="4" id="KW-1185">Reference proteome</keyword>
<reference evidence="3 4" key="2">
    <citation type="submission" date="2019-02" db="EMBL/GenBank/DDBJ databases">
        <title>'Lichenibacterium ramalinii' gen. nov. sp. nov., 'Lichenibacterium minor' gen. nov. sp. nov.</title>
        <authorList>
            <person name="Pankratov T."/>
        </authorList>
    </citation>
    <scope>NUCLEOTIDE SEQUENCE [LARGE SCALE GENOMIC DNA]</scope>
    <source>
        <strain evidence="3 4">RmlP001</strain>
    </source>
</reference>
<dbReference type="AlphaFoldDB" id="A0A4Q2RJW2"/>
<dbReference type="OrthoDB" id="9791723at2"/>
<accession>A0A4Q2RJW2</accession>
<proteinExistence type="inferred from homology"/>
<dbReference type="InterPro" id="IPR015942">
    <property type="entry name" value="Asp/Glu/hydantoin_racemase"/>
</dbReference>
<evidence type="ECO:0000256" key="2">
    <source>
        <dbReference type="SAM" id="MobiDB-lite"/>
    </source>
</evidence>
<dbReference type="GO" id="GO:0047661">
    <property type="term" value="F:amino-acid racemase activity"/>
    <property type="evidence" value="ECO:0007669"/>
    <property type="project" value="InterPro"/>
</dbReference>
<name>A0A4Q2RJW2_9HYPH</name>
<dbReference type="PANTHER" id="PTHR28047:SF5">
    <property type="entry name" value="PROTEIN DCG1"/>
    <property type="match status" value="1"/>
</dbReference>
<sequence>MTRVLLLNPNTSADMTVRMLAAAEAVAAPGTVVVPLTAPRGVPYIATRAEAQIGGAVALEMLAQHHGAVDAAVVAAFGDPGLLGAREMFDIPVVGMAEAAMLAACMLGRRFALVTFARALGPWFEDCVAMHGLSGRCAGIRMLDGPVRRVGAVAEDSEDLLIDLARRAVEEDEADVVILAGAPLAGLARRVAGRIAVPVVDPISAALKMAEALVALQPRKATAGTFRRPSPKASTGLPDALADRIAHRDQP</sequence>